<evidence type="ECO:0000313" key="3">
    <source>
        <dbReference type="EMBL" id="OPX17981.1"/>
    </source>
</evidence>
<feature type="domain" description="Carbohydrate-binding" evidence="1">
    <location>
        <begin position="24"/>
        <end position="171"/>
    </location>
</feature>
<evidence type="ECO:0000259" key="2">
    <source>
        <dbReference type="Pfam" id="PF19313"/>
    </source>
</evidence>
<dbReference type="CDD" id="cd09618">
    <property type="entry name" value="CBM9_like_2"/>
    <property type="match status" value="1"/>
</dbReference>
<dbReference type="GO" id="GO:0016052">
    <property type="term" value="P:carbohydrate catabolic process"/>
    <property type="evidence" value="ECO:0007669"/>
    <property type="project" value="InterPro"/>
</dbReference>
<dbReference type="GO" id="GO:0030246">
    <property type="term" value="F:carbohydrate binding"/>
    <property type="evidence" value="ECO:0007669"/>
    <property type="project" value="InterPro"/>
</dbReference>
<gene>
    <name evidence="3" type="ORF">BXT86_03555</name>
</gene>
<reference evidence="4" key="1">
    <citation type="submission" date="2017-01" db="EMBL/GenBank/DDBJ databases">
        <title>Novel pathways for hydrocarbon cycling and metabolic interdependencies in hydrothermal sediment communities.</title>
        <authorList>
            <person name="Dombrowski N."/>
            <person name="Seitz K."/>
            <person name="Teske A."/>
            <person name="Baker B."/>
        </authorList>
    </citation>
    <scope>NUCLEOTIDE SEQUENCE [LARGE SCALE GENOMIC DNA]</scope>
</reference>
<dbReference type="GO" id="GO:0004553">
    <property type="term" value="F:hydrolase activity, hydrolyzing O-glycosyl compounds"/>
    <property type="evidence" value="ECO:0007669"/>
    <property type="project" value="InterPro"/>
</dbReference>
<dbReference type="AlphaFoldDB" id="A0A1V4QG55"/>
<name>A0A1V4QG55_UNCW3</name>
<proteinExistence type="predicted"/>
<organism evidence="3 4">
    <name type="scientific">candidate division WOR-3 bacterium 4484_100</name>
    <dbReference type="NCBI Taxonomy" id="1936077"/>
    <lineage>
        <taxon>Bacteria</taxon>
        <taxon>Bacteria division WOR-3</taxon>
    </lineage>
</organism>
<protein>
    <recommendedName>
        <fullName evidence="5">Carbohydrate-binding domain-containing protein</fullName>
    </recommendedName>
</protein>
<dbReference type="EMBL" id="MUKB01000054">
    <property type="protein sequence ID" value="OPX17981.1"/>
    <property type="molecule type" value="Genomic_DNA"/>
</dbReference>
<dbReference type="Pfam" id="PF19313">
    <property type="entry name" value="DUF5916"/>
    <property type="match status" value="1"/>
</dbReference>
<evidence type="ECO:0008006" key="5">
    <source>
        <dbReference type="Google" id="ProtNLM"/>
    </source>
</evidence>
<dbReference type="InterPro" id="IPR045670">
    <property type="entry name" value="DUF5916"/>
</dbReference>
<evidence type="ECO:0000259" key="1">
    <source>
        <dbReference type="Pfam" id="PF06452"/>
    </source>
</evidence>
<evidence type="ECO:0000313" key="4">
    <source>
        <dbReference type="Proteomes" id="UP000191663"/>
    </source>
</evidence>
<dbReference type="SUPFAM" id="SSF49344">
    <property type="entry name" value="CBD9-like"/>
    <property type="match status" value="1"/>
</dbReference>
<dbReference type="Pfam" id="PF06452">
    <property type="entry name" value="CBM9_1"/>
    <property type="match status" value="1"/>
</dbReference>
<dbReference type="Proteomes" id="UP000191663">
    <property type="component" value="Unassembled WGS sequence"/>
</dbReference>
<accession>A0A1V4QG55</accession>
<sequence length="691" mass="79258">MLLFFLIIHDSTISANYTSIPPRIDGVIEELWLSADSAYNFHQYIPYDNRPASESTKVYVLYDDENLYVGFRCFTPGRKPVSRLGGKEDNVVLYLDPMESNTNAYYFQTKASGAYSDGRIFDDGLTGDDSWDGVWYQAVHCYEDRFEVEMQIPFKTIRYKKGLDEWGINFKRYIVPKQEYDTWTQYTQKEGFKVSGFGRLKGINPGTQGYYFELYPIGVVRYEKQPVDSGFRPLFGVNTKWDITPQTTLNATVNPDFAQIEADPYTLNLSRYPVKLQERRPFFIETEEIFRLSQGPAPNLDIYYSRMIGKSVNQNIVPIYGGCQLSHHGKRLQYGLLGAWTGAVIEDSIELEPEKGFGVLRVKNRFFKNSLAGILMAGAVNESEQNLCLGIDGIYRAGINQFAVQGAVSDKDRKTGYALTSGICLYLGDFYINSSGQYISDSFDVSEIGYIPWPGLKNFVFKFGLAKYFGQGFLKHLNMGPGIFVNQEPGDSNWTKLLVINLNPVLRSGWGCNASLNGGTAYRMGQAFFNRSLSIFCWGGTPKFRLHFGGWAGYDYNYFRGWFAYQLTNFISVDYSLINRLSFSFSLKDWCEIDSNDKLYAITPRLTPRLEYWATKDISISIYNQTVLSWYPAEGRDFDLQNNRFGVVLSYNFRPKCWFYLALNDYRENIEGHFSLVEQLGAIKIKYLLYF</sequence>
<comment type="caution">
    <text evidence="3">The sequence shown here is derived from an EMBL/GenBank/DDBJ whole genome shotgun (WGS) entry which is preliminary data.</text>
</comment>
<feature type="domain" description="DUF5916" evidence="2">
    <location>
        <begin position="221"/>
        <end position="314"/>
    </location>
</feature>
<dbReference type="Gene3D" id="2.60.40.1190">
    <property type="match status" value="1"/>
</dbReference>
<dbReference type="InterPro" id="IPR010502">
    <property type="entry name" value="Carb-bd_dom_fam9"/>
</dbReference>